<sequence>MRQRRKGELFQLGRGTWCDSPMRMELQRQSNPVDMIEFVAANNDWSFERSGEDEIAMTVAGKWADYHISFSWMEEFEALHLAVAFDMSIPDDRVSEVNELLSHINGQVLMGHFDLWRQEDVVIFRQSLLLAGGAEPTDRQVEVLLSSALDACESYFQAFHFVVRSGVDARTAVEAALFETVGEA</sequence>
<reference evidence="1 2" key="1">
    <citation type="submission" date="2016-09" db="EMBL/GenBank/DDBJ databases">
        <title>Rhizobium sp. nov., a novel species isolated from the rice rhizosphere.</title>
        <authorList>
            <person name="Zhao J."/>
            <person name="Zhang X."/>
        </authorList>
    </citation>
    <scope>NUCLEOTIDE SEQUENCE [LARGE SCALE GENOMIC DNA]</scope>
    <source>
        <strain evidence="1 2">1.7048</strain>
    </source>
</reference>
<dbReference type="Pfam" id="PF10722">
    <property type="entry name" value="YbjN"/>
    <property type="match status" value="1"/>
</dbReference>
<dbReference type="Proteomes" id="UP000186364">
    <property type="component" value="Unassembled WGS sequence"/>
</dbReference>
<comment type="caution">
    <text evidence="1">The sequence shown here is derived from an EMBL/GenBank/DDBJ whole genome shotgun (WGS) entry which is preliminary data.</text>
</comment>
<evidence type="ECO:0000313" key="1">
    <source>
        <dbReference type="EMBL" id="OLP59380.1"/>
    </source>
</evidence>
<gene>
    <name evidence="1" type="ORF">BJF93_11675</name>
</gene>
<name>A0A1Q9AV99_9HYPH</name>
<dbReference type="CDD" id="cd17033">
    <property type="entry name" value="DR1245-like"/>
    <property type="match status" value="1"/>
</dbReference>
<proteinExistence type="predicted"/>
<dbReference type="EMBL" id="MKIP01000052">
    <property type="protein sequence ID" value="OLP59380.1"/>
    <property type="molecule type" value="Genomic_DNA"/>
</dbReference>
<organism evidence="1 2">
    <name type="scientific">Xaviernesmea oryzae</name>
    <dbReference type="NCBI Taxonomy" id="464029"/>
    <lineage>
        <taxon>Bacteria</taxon>
        <taxon>Pseudomonadati</taxon>
        <taxon>Pseudomonadota</taxon>
        <taxon>Alphaproteobacteria</taxon>
        <taxon>Hyphomicrobiales</taxon>
        <taxon>Rhizobiaceae</taxon>
        <taxon>Rhizobium/Agrobacterium group</taxon>
        <taxon>Xaviernesmea</taxon>
    </lineage>
</organism>
<keyword evidence="2" id="KW-1185">Reference proteome</keyword>
<protein>
    <submittedName>
        <fullName evidence="1">Uncharacterized protein</fullName>
    </submittedName>
</protein>
<dbReference type="InterPro" id="IPR019660">
    <property type="entry name" value="Put_sensory_transdc_reg_YbjN"/>
</dbReference>
<accession>A0A1Q9AV99</accession>
<dbReference type="AlphaFoldDB" id="A0A1Q9AV99"/>
<evidence type="ECO:0000313" key="2">
    <source>
        <dbReference type="Proteomes" id="UP000186364"/>
    </source>
</evidence>